<name>A0A9D4KIG8_DREPO</name>
<reference evidence="1" key="1">
    <citation type="journal article" date="2019" name="bioRxiv">
        <title>The Genome of the Zebra Mussel, Dreissena polymorpha: A Resource for Invasive Species Research.</title>
        <authorList>
            <person name="McCartney M.A."/>
            <person name="Auch B."/>
            <person name="Kono T."/>
            <person name="Mallez S."/>
            <person name="Zhang Y."/>
            <person name="Obille A."/>
            <person name="Becker A."/>
            <person name="Abrahante J.E."/>
            <person name="Garbe J."/>
            <person name="Badalamenti J.P."/>
            <person name="Herman A."/>
            <person name="Mangelson H."/>
            <person name="Liachko I."/>
            <person name="Sullivan S."/>
            <person name="Sone E.D."/>
            <person name="Koren S."/>
            <person name="Silverstein K.A.T."/>
            <person name="Beckman K.B."/>
            <person name="Gohl D.M."/>
        </authorList>
    </citation>
    <scope>NUCLEOTIDE SEQUENCE</scope>
    <source>
        <strain evidence="1">Duluth1</strain>
        <tissue evidence="1">Whole animal</tissue>
    </source>
</reference>
<comment type="caution">
    <text evidence="1">The sequence shown here is derived from an EMBL/GenBank/DDBJ whole genome shotgun (WGS) entry which is preliminary data.</text>
</comment>
<reference evidence="1" key="2">
    <citation type="submission" date="2020-11" db="EMBL/GenBank/DDBJ databases">
        <authorList>
            <person name="McCartney M.A."/>
            <person name="Auch B."/>
            <person name="Kono T."/>
            <person name="Mallez S."/>
            <person name="Becker A."/>
            <person name="Gohl D.M."/>
            <person name="Silverstein K.A.T."/>
            <person name="Koren S."/>
            <person name="Bechman K.B."/>
            <person name="Herman A."/>
            <person name="Abrahante J.E."/>
            <person name="Garbe J."/>
        </authorList>
    </citation>
    <scope>NUCLEOTIDE SEQUENCE</scope>
    <source>
        <strain evidence="1">Duluth1</strain>
        <tissue evidence="1">Whole animal</tissue>
    </source>
</reference>
<dbReference type="Proteomes" id="UP000828390">
    <property type="component" value="Unassembled WGS sequence"/>
</dbReference>
<protein>
    <submittedName>
        <fullName evidence="1">Uncharacterized protein</fullName>
    </submittedName>
</protein>
<proteinExistence type="predicted"/>
<gene>
    <name evidence="1" type="ORF">DPMN_113461</name>
</gene>
<dbReference type="EMBL" id="JAIWYP010000004">
    <property type="protein sequence ID" value="KAH3840019.1"/>
    <property type="molecule type" value="Genomic_DNA"/>
</dbReference>
<sequence>MNRTSHLQLLMQEDLNELHITSTTLDAVGLNELHITSVRPEFTKNQSTEMLRIKVQQQMSHATWTMLEKK</sequence>
<evidence type="ECO:0000313" key="1">
    <source>
        <dbReference type="EMBL" id="KAH3840019.1"/>
    </source>
</evidence>
<accession>A0A9D4KIG8</accession>
<evidence type="ECO:0000313" key="2">
    <source>
        <dbReference type="Proteomes" id="UP000828390"/>
    </source>
</evidence>
<organism evidence="1 2">
    <name type="scientific">Dreissena polymorpha</name>
    <name type="common">Zebra mussel</name>
    <name type="synonym">Mytilus polymorpha</name>
    <dbReference type="NCBI Taxonomy" id="45954"/>
    <lineage>
        <taxon>Eukaryota</taxon>
        <taxon>Metazoa</taxon>
        <taxon>Spiralia</taxon>
        <taxon>Lophotrochozoa</taxon>
        <taxon>Mollusca</taxon>
        <taxon>Bivalvia</taxon>
        <taxon>Autobranchia</taxon>
        <taxon>Heteroconchia</taxon>
        <taxon>Euheterodonta</taxon>
        <taxon>Imparidentia</taxon>
        <taxon>Neoheterodontei</taxon>
        <taxon>Myida</taxon>
        <taxon>Dreissenoidea</taxon>
        <taxon>Dreissenidae</taxon>
        <taxon>Dreissena</taxon>
    </lineage>
</organism>
<keyword evidence="2" id="KW-1185">Reference proteome</keyword>
<dbReference type="AlphaFoldDB" id="A0A9D4KIG8"/>